<proteinExistence type="predicted"/>
<organism evidence="1 2">
    <name type="scientific">Komagataeibacter diospyri</name>
    <dbReference type="NCBI Taxonomy" id="1932662"/>
    <lineage>
        <taxon>Bacteria</taxon>
        <taxon>Pseudomonadati</taxon>
        <taxon>Pseudomonadota</taxon>
        <taxon>Alphaproteobacteria</taxon>
        <taxon>Acetobacterales</taxon>
        <taxon>Acetobacteraceae</taxon>
        <taxon>Komagataeibacter</taxon>
    </lineage>
</organism>
<reference evidence="2" key="1">
    <citation type="submission" date="2017-01" db="EMBL/GenBank/DDBJ databases">
        <title>Komagataeibacter sp. MSKU9 whole genome sequencing project.</title>
        <authorList>
            <person name="Matsutani M."/>
            <person name="Naloka K."/>
            <person name="Theeragool G."/>
            <person name="Yakushi T."/>
            <person name="Matsushita K."/>
        </authorList>
    </citation>
    <scope>NUCLEOTIDE SEQUENCE [LARGE SCALE GENOMIC DNA]</scope>
    <source>
        <strain evidence="2">MSKU9</strain>
    </source>
</reference>
<evidence type="ECO:0000313" key="1">
    <source>
        <dbReference type="EMBL" id="GCE85243.1"/>
    </source>
</evidence>
<gene>
    <name evidence="1" type="ORF">MSKU9_3384</name>
</gene>
<dbReference type="RefSeq" id="WP_162515756.1">
    <property type="nucleotide sequence ID" value="NZ_BDLU01000080.1"/>
</dbReference>
<dbReference type="AlphaFoldDB" id="A0A4P5NUC2"/>
<protein>
    <submittedName>
        <fullName evidence="1">Uncharacterized protein</fullName>
    </submittedName>
</protein>
<keyword evidence="2" id="KW-1185">Reference proteome</keyword>
<dbReference type="Proteomes" id="UP000315095">
    <property type="component" value="Unassembled WGS sequence"/>
</dbReference>
<comment type="caution">
    <text evidence="1">The sequence shown here is derived from an EMBL/GenBank/DDBJ whole genome shotgun (WGS) entry which is preliminary data.</text>
</comment>
<evidence type="ECO:0000313" key="2">
    <source>
        <dbReference type="Proteomes" id="UP000315095"/>
    </source>
</evidence>
<accession>A0A4P5NUC2</accession>
<name>A0A4P5NUC2_9PROT</name>
<dbReference type="EMBL" id="BDLU01000080">
    <property type="protein sequence ID" value="GCE85243.1"/>
    <property type="molecule type" value="Genomic_DNA"/>
</dbReference>
<sequence>MSMINASTHPSKRKVNEQAIQRLFARLAKQNALLAAIQGTEAVRQAATALRGPHVIPALSIDSLQRERIILAADEALNALGDVEIISDNTSISRNPGEILRPDFVLFNRKLGRLILVELKDDKQPERQAVTELLAYERELRNHFPFMGGMDVVFVLIAREWGDLLNHAYAALAARGRPSLLALTVSGEEPDLAFTVRTDQAWYRHFQVHIAPAALRSRTYRVQFKDVDPEASWLALREAGDLMRQAADRAGQHGFSCIWENGYNSNEVGIIIYAVDPAHLHIPVDPVNPTRDSDFASFFSNFFSTNEMRFEPGLEAILLPWRQALRNRATIEHLRDGTWHDDMTWLEDHGNIVTGYQYWGMVADFAGQIGTSAAAREHFHLDQSVGVGSPVVGLQIITAMTGSQPFFGGRIGARSLFEVGVLLQSAMTLAQQGSIDQAKWIWVNCKLAVYNAELADLARSWVDPSGPMEPLYLFAEPTAETAENIRQFGDWLLKELDESPLSGIFRAAFNAGFTPSLSPTCSAEAYWQVCLDLCASIDQHQDSRDKWATAITSLPEWLQSCETAFALFERMSATVDAKQCMPILVDLSDAWIPPLRRRQVLAHNVAFDVEDLRHGIDDMLRNLPEGQLPCILIGADGGVGSSIIDQPETMAPLDYTQQVAVLNRASGRDLLIVLDWSELADGTLKALRSNIDGKIIELHEWGYGSFNSLRRIDNHWLGEKIDFSDDGLYHPGTAGARFLEVKHSKDIAPELAIVINTTQPLDRTVTPYYEMNPGAFTYKGVWLGYIIVDVALDGSFERHTLLFDICDPASQNALSHMRAQAHIHFLHCDPSGNVVAFREIKNTFSLDNIIELALQICPGTAQGNARRILCDNKADAQEHLESGLAANSAQIK</sequence>